<evidence type="ECO:0000256" key="2">
    <source>
        <dbReference type="ARBA" id="ARBA00009199"/>
    </source>
</evidence>
<evidence type="ECO:0000313" key="6">
    <source>
        <dbReference type="Proteomes" id="UP000642993"/>
    </source>
</evidence>
<name>A0A927JD69_9ACTN</name>
<dbReference type="Gene3D" id="3.90.1300.10">
    <property type="entry name" value="Amidase signature (AS) domain"/>
    <property type="match status" value="1"/>
</dbReference>
<dbReference type="InterPro" id="IPR023631">
    <property type="entry name" value="Amidase_dom"/>
</dbReference>
<evidence type="ECO:0000256" key="3">
    <source>
        <dbReference type="ARBA" id="ARBA00012922"/>
    </source>
</evidence>
<dbReference type="InterPro" id="IPR000120">
    <property type="entry name" value="Amidase"/>
</dbReference>
<comment type="similarity">
    <text evidence="2">Belongs to the amidase family.</text>
</comment>
<gene>
    <name evidence="5" type="ORF">HT102_11820</name>
</gene>
<protein>
    <recommendedName>
        <fullName evidence="3">amidase</fullName>
        <ecNumber evidence="3">3.5.1.4</ecNumber>
    </recommendedName>
</protein>
<dbReference type="AlphaFoldDB" id="A0A927JD69"/>
<evidence type="ECO:0000256" key="1">
    <source>
        <dbReference type="ARBA" id="ARBA00001311"/>
    </source>
</evidence>
<dbReference type="PROSITE" id="PS00571">
    <property type="entry name" value="AMIDASES"/>
    <property type="match status" value="1"/>
</dbReference>
<evidence type="ECO:0000259" key="4">
    <source>
        <dbReference type="Pfam" id="PF01425"/>
    </source>
</evidence>
<dbReference type="InterPro" id="IPR020556">
    <property type="entry name" value="Amidase_CS"/>
</dbReference>
<dbReference type="RefSeq" id="WP_192039643.1">
    <property type="nucleotide sequence ID" value="NZ_JACYWE010000007.1"/>
</dbReference>
<dbReference type="InterPro" id="IPR036928">
    <property type="entry name" value="AS_sf"/>
</dbReference>
<dbReference type="GO" id="GO:0004040">
    <property type="term" value="F:amidase activity"/>
    <property type="evidence" value="ECO:0007669"/>
    <property type="project" value="UniProtKB-EC"/>
</dbReference>
<dbReference type="EMBL" id="JACYWE010000007">
    <property type="protein sequence ID" value="MBD8507174.1"/>
    <property type="molecule type" value="Genomic_DNA"/>
</dbReference>
<dbReference type="Proteomes" id="UP000642993">
    <property type="component" value="Unassembled WGS sequence"/>
</dbReference>
<dbReference type="PANTHER" id="PTHR11895:SF7">
    <property type="entry name" value="GLUTAMYL-TRNA(GLN) AMIDOTRANSFERASE SUBUNIT A, MITOCHONDRIAL"/>
    <property type="match status" value="1"/>
</dbReference>
<proteinExistence type="inferred from homology"/>
<reference evidence="5" key="1">
    <citation type="submission" date="2020-09" db="EMBL/GenBank/DDBJ databases">
        <title>Hoyosella lacisalsi sp. nov., a halotolerant actinobacterium isolated from soil of Lake Gudzhirganskoe.</title>
        <authorList>
            <person name="Yang Q."/>
            <person name="Guo P.Y."/>
            <person name="Liu S.W."/>
            <person name="Li F.N."/>
            <person name="Sun C.H."/>
        </authorList>
    </citation>
    <scope>NUCLEOTIDE SEQUENCE</scope>
    <source>
        <strain evidence="5">G463</strain>
    </source>
</reference>
<dbReference type="PANTHER" id="PTHR11895">
    <property type="entry name" value="TRANSAMIDASE"/>
    <property type="match status" value="1"/>
</dbReference>
<dbReference type="EC" id="3.5.1.4" evidence="3"/>
<feature type="domain" description="Amidase" evidence="4">
    <location>
        <begin position="51"/>
        <end position="455"/>
    </location>
</feature>
<evidence type="ECO:0000313" key="5">
    <source>
        <dbReference type="EMBL" id="MBD8507174.1"/>
    </source>
</evidence>
<sequence>MTTLSRLVDDLHAGRLTAEEHVTEVLGRIEALRGSPWENLVVGRDYQQQLATQALEQARQLDERRAGGAVPGPLHGVAVAVKDLIDVAGVPTRCGSRVRESAGPARADAAVVQRLREAGAVIVAKTHLHEFAYGPTGAVSADGPAANPWDAARITGGSSSGSAALVAMGVVPLAIGTDTGCSVRAPAALCGVVGVKPPFGALPSGGVFPLAESFDHVGFLARTGTDALLAWDALGLGGAGLEGVAARHASAGCRIGRLAGPGWQVHDEQVRAAVDATAERLADAGHAVVDVELPEAVELVELYGTITGAEALATHARELDEVPDQFQELTRDRLRAQQGRPATEYIQAVRRLRALRRQIDQRLRDAGFDMLLAATVPFRAPLIGVEELEAGGSTVPVRPEILRLCIPFSALGYSVAAIPGPGLTGPVLTGPGSAGPAGDSLPVGAQLAALPHADARAPLILGARALGELA</sequence>
<comment type="caution">
    <text evidence="5">The sequence shown here is derived from an EMBL/GenBank/DDBJ whole genome shotgun (WGS) entry which is preliminary data.</text>
</comment>
<accession>A0A927JD69</accession>
<dbReference type="SUPFAM" id="SSF75304">
    <property type="entry name" value="Amidase signature (AS) enzymes"/>
    <property type="match status" value="1"/>
</dbReference>
<dbReference type="Pfam" id="PF01425">
    <property type="entry name" value="Amidase"/>
    <property type="match status" value="1"/>
</dbReference>
<comment type="catalytic activity">
    <reaction evidence="1">
        <text>a monocarboxylic acid amide + H2O = a monocarboxylate + NH4(+)</text>
        <dbReference type="Rhea" id="RHEA:12020"/>
        <dbReference type="ChEBI" id="CHEBI:15377"/>
        <dbReference type="ChEBI" id="CHEBI:28938"/>
        <dbReference type="ChEBI" id="CHEBI:35757"/>
        <dbReference type="ChEBI" id="CHEBI:83628"/>
        <dbReference type="EC" id="3.5.1.4"/>
    </reaction>
</comment>
<organism evidence="5 6">
    <name type="scientific">Lolliginicoccus lacisalsi</name>
    <dbReference type="NCBI Taxonomy" id="2742202"/>
    <lineage>
        <taxon>Bacteria</taxon>
        <taxon>Bacillati</taxon>
        <taxon>Actinomycetota</taxon>
        <taxon>Actinomycetes</taxon>
        <taxon>Mycobacteriales</taxon>
        <taxon>Hoyosellaceae</taxon>
        <taxon>Lolliginicoccus</taxon>
    </lineage>
</organism>
<keyword evidence="6" id="KW-1185">Reference proteome</keyword>